<accession>A0ABP0U0P3</accession>
<feature type="region of interest" description="Disordered" evidence="1">
    <location>
        <begin position="35"/>
        <end position="58"/>
    </location>
</feature>
<reference evidence="2" key="1">
    <citation type="submission" date="2024-02" db="EMBL/GenBank/DDBJ databases">
        <authorList>
            <consortium name="ELIXIR-Norway"/>
            <consortium name="Elixir Norway"/>
        </authorList>
    </citation>
    <scope>NUCLEOTIDE SEQUENCE</scope>
</reference>
<protein>
    <submittedName>
        <fullName evidence="2">Uncharacterized protein</fullName>
    </submittedName>
</protein>
<keyword evidence="3" id="KW-1185">Reference proteome</keyword>
<proteinExistence type="predicted"/>
<sequence length="82" mass="9468">MLMMILHFIFNRFMAPACFHLHWLKAEEAAENIEEEEKDLLKLSPPESAEAANCGTTSPSTKPFDCIAPRTIDQLEMHFFFH</sequence>
<dbReference type="Proteomes" id="UP001497512">
    <property type="component" value="Chromosome 17"/>
</dbReference>
<gene>
    <name evidence="2" type="ORF">CSSPTR1EN2_LOCUS9642</name>
</gene>
<dbReference type="EMBL" id="OZ019909">
    <property type="protein sequence ID" value="CAK9209353.1"/>
    <property type="molecule type" value="Genomic_DNA"/>
</dbReference>
<evidence type="ECO:0000313" key="2">
    <source>
        <dbReference type="EMBL" id="CAK9209353.1"/>
    </source>
</evidence>
<name>A0ABP0U0P3_9BRYO</name>
<evidence type="ECO:0000256" key="1">
    <source>
        <dbReference type="SAM" id="MobiDB-lite"/>
    </source>
</evidence>
<organism evidence="2 3">
    <name type="scientific">Sphagnum troendelagicum</name>
    <dbReference type="NCBI Taxonomy" id="128251"/>
    <lineage>
        <taxon>Eukaryota</taxon>
        <taxon>Viridiplantae</taxon>
        <taxon>Streptophyta</taxon>
        <taxon>Embryophyta</taxon>
        <taxon>Bryophyta</taxon>
        <taxon>Sphagnophytina</taxon>
        <taxon>Sphagnopsida</taxon>
        <taxon>Sphagnales</taxon>
        <taxon>Sphagnaceae</taxon>
        <taxon>Sphagnum</taxon>
    </lineage>
</organism>
<evidence type="ECO:0000313" key="3">
    <source>
        <dbReference type="Proteomes" id="UP001497512"/>
    </source>
</evidence>